<dbReference type="Gene3D" id="3.90.76.10">
    <property type="entry name" value="Dipeptide-binding Protein, Domain 1"/>
    <property type="match status" value="1"/>
</dbReference>
<dbReference type="InterPro" id="IPR039424">
    <property type="entry name" value="SBP_5"/>
</dbReference>
<dbReference type="FunFam" id="3.90.76.10:FF:000001">
    <property type="entry name" value="Oligopeptide ABC transporter substrate-binding protein"/>
    <property type="match status" value="1"/>
</dbReference>
<dbReference type="RefSeq" id="WP_015712351.1">
    <property type="nucleotide sequence ID" value="NC_015577.1"/>
</dbReference>
<comment type="similarity">
    <text evidence="2">Belongs to the bacterial solute-binding protein 5 family.</text>
</comment>
<dbReference type="PROSITE" id="PS51257">
    <property type="entry name" value="PROKAR_LIPOPROTEIN"/>
    <property type="match status" value="1"/>
</dbReference>
<dbReference type="GO" id="GO:0030288">
    <property type="term" value="C:outer membrane-bounded periplasmic space"/>
    <property type="evidence" value="ECO:0007669"/>
    <property type="project" value="UniProtKB-ARBA"/>
</dbReference>
<dbReference type="CDD" id="cd08504">
    <property type="entry name" value="PBP2_OppA"/>
    <property type="match status" value="1"/>
</dbReference>
<feature type="region of interest" description="Disordered" evidence="5">
    <location>
        <begin position="38"/>
        <end position="67"/>
    </location>
</feature>
<comment type="subcellular location">
    <subcellularLocation>
        <location evidence="1">Cell envelope</location>
    </subcellularLocation>
</comment>
<dbReference type="AlphaFoldDB" id="F5Y9R1"/>
<accession>F5Y9R1</accession>
<dbReference type="STRING" id="545695.TREAZ_3209"/>
<evidence type="ECO:0000256" key="4">
    <source>
        <dbReference type="ARBA" id="ARBA00022729"/>
    </source>
</evidence>
<dbReference type="Pfam" id="PF00496">
    <property type="entry name" value="SBP_bac_5"/>
    <property type="match status" value="1"/>
</dbReference>
<name>F5Y9R1_LEAAZ</name>
<dbReference type="PIRSF" id="PIRSF002741">
    <property type="entry name" value="MppA"/>
    <property type="match status" value="1"/>
</dbReference>
<dbReference type="GO" id="GO:1904680">
    <property type="term" value="F:peptide transmembrane transporter activity"/>
    <property type="evidence" value="ECO:0007669"/>
    <property type="project" value="TreeGrafter"/>
</dbReference>
<dbReference type="EMBL" id="CP001841">
    <property type="protein sequence ID" value="AEF82063.1"/>
    <property type="molecule type" value="Genomic_DNA"/>
</dbReference>
<keyword evidence="3" id="KW-0813">Transport</keyword>
<dbReference type="Proteomes" id="UP000009222">
    <property type="component" value="Chromosome"/>
</dbReference>
<dbReference type="eggNOG" id="COG4166">
    <property type="taxonomic scope" value="Bacteria"/>
</dbReference>
<organism evidence="7 8">
    <name type="scientific">Leadbettera azotonutricia (strain ATCC BAA-888 / DSM 13862 / ZAS-9)</name>
    <name type="common">Treponema azotonutricium</name>
    <dbReference type="NCBI Taxonomy" id="545695"/>
    <lineage>
        <taxon>Bacteria</taxon>
        <taxon>Pseudomonadati</taxon>
        <taxon>Spirochaetota</taxon>
        <taxon>Spirochaetia</taxon>
        <taxon>Spirochaetales</taxon>
        <taxon>Breznakiellaceae</taxon>
        <taxon>Leadbettera</taxon>
    </lineage>
</organism>
<dbReference type="InterPro" id="IPR030678">
    <property type="entry name" value="Peptide/Ni-bd"/>
</dbReference>
<gene>
    <name evidence="7" type="ordered locus">TREAZ_3209</name>
</gene>
<evidence type="ECO:0000259" key="6">
    <source>
        <dbReference type="Pfam" id="PF00496"/>
    </source>
</evidence>
<dbReference type="KEGG" id="taz:TREAZ_3209"/>
<evidence type="ECO:0000256" key="2">
    <source>
        <dbReference type="ARBA" id="ARBA00005695"/>
    </source>
</evidence>
<dbReference type="Gene3D" id="3.10.105.10">
    <property type="entry name" value="Dipeptide-binding Protein, Domain 3"/>
    <property type="match status" value="1"/>
</dbReference>
<reference evidence="7 8" key="2">
    <citation type="journal article" date="2011" name="ISME J.">
        <title>RNA-seq reveals cooperative metabolic interactions between two termite-gut spirochete species in co-culture.</title>
        <authorList>
            <person name="Rosenthal A.Z."/>
            <person name="Matson E.G."/>
            <person name="Eldar A."/>
            <person name="Leadbetter J.R."/>
        </authorList>
    </citation>
    <scope>NUCLEOTIDE SEQUENCE [LARGE SCALE GENOMIC DNA]</scope>
    <source>
        <strain evidence="8">ATCC BAA-888 / DSM 13862 / ZAS-9</strain>
    </source>
</reference>
<evidence type="ECO:0000256" key="1">
    <source>
        <dbReference type="ARBA" id="ARBA00004196"/>
    </source>
</evidence>
<dbReference type="InterPro" id="IPR000914">
    <property type="entry name" value="SBP_5_dom"/>
</dbReference>
<protein>
    <submittedName>
        <fullName evidence="7">Bacterial extracellular solute-binding protein, family 5</fullName>
    </submittedName>
</protein>
<dbReference type="GO" id="GO:0043190">
    <property type="term" value="C:ATP-binding cassette (ABC) transporter complex"/>
    <property type="evidence" value="ECO:0007669"/>
    <property type="project" value="InterPro"/>
</dbReference>
<sequence>MKKLFSPFWIALGLIAIIGSGCGSKPAIIEDTPPEIAQEALPPDQSSPDESPSRLGPDYAETRPRPSARDELAAVFSKSEVELDFRKSYLASEAQLYTALYEGLFTYHPFTMEPVPGAAARYALSEDKKVWTFTIRDTAKYWNGDPVKAGDFKAAWISLLDPGEDSPYSSLFDIIKGAKEYRLGQVGADQVGINAKDDKTLIVTLNDPAAFFPSMLCHHSFSPIHPSMMRESAWASHKPVSNGPFYIEEFDEDHILFLKNKNYWAADQVALNKINIRYTDDGDEAAALWNSGESRWITGDVNIDALTDRSGIQVNAMFATHYYYIRASKKPWDDSKVRRALSISLPWEELREGHYLPAKTLIYPIPGYPEIEGLANTNIEEAQKLLEEAGYAKGVGLPELVIRITPSPEAARIAGLMASTWMEKLGVPAKIDVVPYSRYFQSLKQDDYEVGSTTWIGDFADPYTFLQMWRRDSNLNDAKYSDTDYENLLDKSMTEDGSARWGTLAEAEKLLLSRGAVLPISYSPAINIVDTDIIDGWYPNVLDIHPFKYLSFKALKPLPGVAMAR</sequence>
<proteinExistence type="inferred from homology"/>
<dbReference type="Gene3D" id="3.40.190.10">
    <property type="entry name" value="Periplasmic binding protein-like II"/>
    <property type="match status" value="1"/>
</dbReference>
<dbReference type="SUPFAM" id="SSF53850">
    <property type="entry name" value="Periplasmic binding protein-like II"/>
    <property type="match status" value="1"/>
</dbReference>
<feature type="domain" description="Solute-binding protein family 5" evidence="6">
    <location>
        <begin position="113"/>
        <end position="475"/>
    </location>
</feature>
<dbReference type="InParanoid" id="F5Y9R1"/>
<dbReference type="PANTHER" id="PTHR30290">
    <property type="entry name" value="PERIPLASMIC BINDING COMPONENT OF ABC TRANSPORTER"/>
    <property type="match status" value="1"/>
</dbReference>
<evidence type="ECO:0000256" key="5">
    <source>
        <dbReference type="SAM" id="MobiDB-lite"/>
    </source>
</evidence>
<dbReference type="PANTHER" id="PTHR30290:SF10">
    <property type="entry name" value="PERIPLASMIC OLIGOPEPTIDE-BINDING PROTEIN-RELATED"/>
    <property type="match status" value="1"/>
</dbReference>
<dbReference type="HOGENOM" id="CLU_017028_0_3_12"/>
<evidence type="ECO:0000313" key="7">
    <source>
        <dbReference type="EMBL" id="AEF82063.1"/>
    </source>
</evidence>
<keyword evidence="4" id="KW-0732">Signal</keyword>
<evidence type="ECO:0000256" key="3">
    <source>
        <dbReference type="ARBA" id="ARBA00022448"/>
    </source>
</evidence>
<dbReference type="GO" id="GO:0015833">
    <property type="term" value="P:peptide transport"/>
    <property type="evidence" value="ECO:0007669"/>
    <property type="project" value="TreeGrafter"/>
</dbReference>
<dbReference type="OrthoDB" id="9801912at2"/>
<evidence type="ECO:0000313" key="8">
    <source>
        <dbReference type="Proteomes" id="UP000009222"/>
    </source>
</evidence>
<keyword evidence="8" id="KW-1185">Reference proteome</keyword>
<reference evidence="8" key="1">
    <citation type="submission" date="2009-12" db="EMBL/GenBank/DDBJ databases">
        <title>Complete sequence of Treponema azotonutricium strain ZAS-9.</title>
        <authorList>
            <person name="Tetu S.G."/>
            <person name="Matson E."/>
            <person name="Ren Q."/>
            <person name="Seshadri R."/>
            <person name="Elbourne L."/>
            <person name="Hassan K.A."/>
            <person name="Durkin A."/>
            <person name="Radune D."/>
            <person name="Mohamoud Y."/>
            <person name="Shay R."/>
            <person name="Jin S."/>
            <person name="Zhang X."/>
            <person name="Lucey K."/>
            <person name="Ballor N.R."/>
            <person name="Ottesen E."/>
            <person name="Rosenthal R."/>
            <person name="Allen A."/>
            <person name="Leadbetter J.R."/>
            <person name="Paulsen I.T."/>
        </authorList>
    </citation>
    <scope>NUCLEOTIDE SEQUENCE [LARGE SCALE GENOMIC DNA]</scope>
    <source>
        <strain evidence="8">ATCC BAA-888 / DSM 13862 / ZAS-9</strain>
    </source>
</reference>